<keyword evidence="1" id="KW-1133">Transmembrane helix</keyword>
<dbReference type="InterPro" id="IPR052524">
    <property type="entry name" value="MFS_Cyanate_Porter"/>
</dbReference>
<evidence type="ECO:0000313" key="2">
    <source>
        <dbReference type="EMBL" id="AXE38873.1"/>
    </source>
</evidence>
<feature type="transmembrane region" description="Helical" evidence="1">
    <location>
        <begin position="37"/>
        <end position="56"/>
    </location>
</feature>
<dbReference type="InterPro" id="IPR011701">
    <property type="entry name" value="MFS"/>
</dbReference>
<dbReference type="SUPFAM" id="SSF103473">
    <property type="entry name" value="MFS general substrate transporter"/>
    <property type="match status" value="1"/>
</dbReference>
<dbReference type="EMBL" id="CP025198">
    <property type="protein sequence ID" value="AXE38873.1"/>
    <property type="molecule type" value="Genomic_DNA"/>
</dbReference>
<keyword evidence="3" id="KW-1185">Reference proteome</keyword>
<keyword evidence="1" id="KW-0812">Transmembrane</keyword>
<gene>
    <name evidence="2" type="primary">yycB</name>
    <name evidence="2" type="ORF">JS278_01710</name>
</gene>
<feature type="transmembrane region" description="Helical" evidence="1">
    <location>
        <begin position="125"/>
        <end position="144"/>
    </location>
</feature>
<keyword evidence="1" id="KW-0472">Membrane</keyword>
<feature type="transmembrane region" description="Helical" evidence="1">
    <location>
        <begin position="239"/>
        <end position="258"/>
    </location>
</feature>
<reference evidence="2 3" key="1">
    <citation type="submission" date="2017-12" db="EMBL/GenBank/DDBJ databases">
        <title>The whole genome sequence of the Acidipropionibacterium virtanenii sp. nov. type strain JS278.</title>
        <authorList>
            <person name="Laine P."/>
            <person name="Deptula P."/>
            <person name="Varmanen P."/>
            <person name="Auvinen P."/>
        </authorList>
    </citation>
    <scope>NUCLEOTIDE SEQUENCE [LARGE SCALE GENOMIC DNA]</scope>
    <source>
        <strain evidence="2 3">JS278</strain>
    </source>
</reference>
<dbReference type="InterPro" id="IPR036259">
    <property type="entry name" value="MFS_trans_sf"/>
</dbReference>
<evidence type="ECO:0000313" key="3">
    <source>
        <dbReference type="Proteomes" id="UP000251995"/>
    </source>
</evidence>
<dbReference type="GO" id="GO:0022857">
    <property type="term" value="F:transmembrane transporter activity"/>
    <property type="evidence" value="ECO:0007669"/>
    <property type="project" value="InterPro"/>
</dbReference>
<dbReference type="Pfam" id="PF07690">
    <property type="entry name" value="MFS_1"/>
    <property type="match status" value="1"/>
</dbReference>
<accession>A0A344UUC5</accession>
<organism evidence="2 3">
    <name type="scientific">Acidipropionibacterium virtanenii</name>
    <dbReference type="NCBI Taxonomy" id="2057246"/>
    <lineage>
        <taxon>Bacteria</taxon>
        <taxon>Bacillati</taxon>
        <taxon>Actinomycetota</taxon>
        <taxon>Actinomycetes</taxon>
        <taxon>Propionibacteriales</taxon>
        <taxon>Propionibacteriaceae</taxon>
        <taxon>Acidipropionibacterium</taxon>
    </lineage>
</organism>
<evidence type="ECO:0000256" key="1">
    <source>
        <dbReference type="SAM" id="Phobius"/>
    </source>
</evidence>
<feature type="transmembrane region" description="Helical" evidence="1">
    <location>
        <begin position="207"/>
        <end position="227"/>
    </location>
</feature>
<dbReference type="AlphaFoldDB" id="A0A344UUC5"/>
<dbReference type="PANTHER" id="PTHR23523:SF2">
    <property type="entry name" value="2-NITROIMIDAZOLE TRANSPORTER"/>
    <property type="match status" value="1"/>
</dbReference>
<feature type="transmembrane region" description="Helical" evidence="1">
    <location>
        <begin position="329"/>
        <end position="352"/>
    </location>
</feature>
<dbReference type="OrthoDB" id="5317164at2"/>
<name>A0A344UUC5_9ACTN</name>
<dbReference type="Gene3D" id="1.20.1250.20">
    <property type="entry name" value="MFS general substrate transporter like domains"/>
    <property type="match status" value="1"/>
</dbReference>
<sequence>MTAALVFLVALNLRPALTAVGPVLPRIGAELRLGEGAQGLIGSLPLLAFAAVSPLVHRIAARLGADRTVLIALVLLAAGIVVRSATGTPGLWAGTVVVGSAIAIGNVLVPVLVRRDYSGRVSAATGVYSACITLAAALASAAAVPLADALGWRAALGIWALPAGAVAVVWISRCSGAPVDRSREAGDGTAGDAPAVVGSLWRRRQTWLVTAFMGLQSTSFYTTVTWLPTIEAASGQTPAAAGMHLFVFQCVGIASGLAIPSLMRNPSSQVGAALAASLPLFIGLLGLLTAPGAAVVWVAVAGLGSGASLVVALSLIGMRGRSTAETARLSGAAQSAGYLMAALGPVLIGRLAGETGGWTVPLAVMAALALAQSVVAVPAGRP</sequence>
<feature type="transmembrane region" description="Helical" evidence="1">
    <location>
        <begin position="68"/>
        <end position="85"/>
    </location>
</feature>
<feature type="transmembrane region" description="Helical" evidence="1">
    <location>
        <begin position="294"/>
        <end position="317"/>
    </location>
</feature>
<protein>
    <submittedName>
        <fullName evidence="2">Putative transporter YycB</fullName>
    </submittedName>
</protein>
<dbReference type="PANTHER" id="PTHR23523">
    <property type="match status" value="1"/>
</dbReference>
<dbReference type="Proteomes" id="UP000251995">
    <property type="component" value="Chromosome"/>
</dbReference>
<feature type="transmembrane region" description="Helical" evidence="1">
    <location>
        <begin position="91"/>
        <end position="113"/>
    </location>
</feature>
<proteinExistence type="predicted"/>
<dbReference type="KEGG" id="acij:JS278_01710"/>
<feature type="transmembrane region" description="Helical" evidence="1">
    <location>
        <begin position="150"/>
        <end position="171"/>
    </location>
</feature>
<feature type="transmembrane region" description="Helical" evidence="1">
    <location>
        <begin position="358"/>
        <end position="379"/>
    </location>
</feature>
<feature type="transmembrane region" description="Helical" evidence="1">
    <location>
        <begin position="270"/>
        <end position="288"/>
    </location>
</feature>